<dbReference type="RefSeq" id="WP_009408842.1">
    <property type="nucleotide sequence ID" value="NZ_AMWJ02000002.1"/>
</dbReference>
<proteinExistence type="predicted"/>
<dbReference type="AlphaFoldDB" id="L1LRF3"/>
<evidence type="ECO:0000313" key="1">
    <source>
        <dbReference type="EMBL" id="NNJ16219.1"/>
    </source>
</evidence>
<gene>
    <name evidence="1" type="ORF">CSV86_013825</name>
</gene>
<evidence type="ECO:0000313" key="2">
    <source>
        <dbReference type="Proteomes" id="UP000010448"/>
    </source>
</evidence>
<reference evidence="1 2" key="1">
    <citation type="journal article" date="2013" name="Genome Announc.">
        <title>Genome Sequence of Naphthalene-Degrading Soil Bacterium Pseudomonas putida CSV86.</title>
        <authorList>
            <person name="Phale P.S."/>
            <person name="Paliwal V."/>
            <person name="Raju S.C."/>
            <person name="Modak A."/>
            <person name="Purohit H.J."/>
        </authorList>
    </citation>
    <scope>NUCLEOTIDE SEQUENCE [LARGE SCALE GENOMIC DNA]</scope>
    <source>
        <strain evidence="1 2">CSV86</strain>
    </source>
</reference>
<organism evidence="1 2">
    <name type="scientific">Pseudomonas bharatica CSV86</name>
    <dbReference type="NCBI Taxonomy" id="1005395"/>
    <lineage>
        <taxon>Bacteria</taxon>
        <taxon>Pseudomonadati</taxon>
        <taxon>Pseudomonadota</taxon>
        <taxon>Gammaproteobacteria</taxon>
        <taxon>Pseudomonadales</taxon>
        <taxon>Pseudomonadaceae</taxon>
        <taxon>Pseudomonas</taxon>
        <taxon>Pseudomonas bharatica</taxon>
    </lineage>
</organism>
<accession>L1LRF3</accession>
<protein>
    <submittedName>
        <fullName evidence="1">Uncharacterized protein</fullName>
    </submittedName>
</protein>
<dbReference type="Proteomes" id="UP000010448">
    <property type="component" value="Unassembled WGS sequence"/>
</dbReference>
<comment type="caution">
    <text evidence="1">The sequence shown here is derived from an EMBL/GenBank/DDBJ whole genome shotgun (WGS) entry which is preliminary data.</text>
</comment>
<keyword evidence="2" id="KW-1185">Reference proteome</keyword>
<sequence>MNKRFVTSLFIALGTCFALHTPSTYAGVSVGGACTKGSVCAAGLVCSNATCQYPGDKIDDDLQRCKDKLITNGMSSGTKASYHNNFCYDSVACPEVSNTLQQLQYEVVVEPRGNISYEEWLKQRDALAAKSAAAKSERDATVIKAASQECNQCTSGGKARCFYPVLY</sequence>
<name>L1LRF3_9PSED</name>
<dbReference type="EMBL" id="AMWJ02000002">
    <property type="protein sequence ID" value="NNJ16219.1"/>
    <property type="molecule type" value="Genomic_DNA"/>
</dbReference>
<dbReference type="PROSITE" id="PS51257">
    <property type="entry name" value="PROKAR_LIPOPROTEIN"/>
    <property type="match status" value="1"/>
</dbReference>